<accession>A0A0P1BGR1</accession>
<evidence type="ECO:0000313" key="3">
    <source>
        <dbReference type="Proteomes" id="UP000054845"/>
    </source>
</evidence>
<protein>
    <submittedName>
        <fullName evidence="2">Uncharacterized protein</fullName>
    </submittedName>
</protein>
<evidence type="ECO:0000313" key="2">
    <source>
        <dbReference type="EMBL" id="CEH15189.1"/>
    </source>
</evidence>
<feature type="compositionally biased region" description="Basic residues" evidence="1">
    <location>
        <begin position="42"/>
        <end position="53"/>
    </location>
</feature>
<sequence length="235" mass="25016">MPYSHNATPTPPSTLEIKDPLYVQSNSRASTNSTLWHGQPRPAKKAPRQRKPTKSLASTSTETDVPTAEAWTKASGEDEFGYLVESEYAQSTALEPCGTSVGVMEMELQDFDNGEAALAPPANLVPWRKDAPVPFDDVVEHQHSIEEQVSNLDLNGIIKECFGLGYNVVFGIPRSQGAQKHFAACMQVLGIQEPLATLTAVCDVLTGIIAPGSASINKRLVSVLGAVAASVGQGA</sequence>
<name>A0A0P1BGR1_9BASI</name>
<dbReference type="AlphaFoldDB" id="A0A0P1BGR1"/>
<dbReference type="EMBL" id="CCYA01000258">
    <property type="protein sequence ID" value="CEH15189.1"/>
    <property type="molecule type" value="Genomic_DNA"/>
</dbReference>
<feature type="compositionally biased region" description="Polar residues" evidence="1">
    <location>
        <begin position="23"/>
        <end position="36"/>
    </location>
</feature>
<evidence type="ECO:0000256" key="1">
    <source>
        <dbReference type="SAM" id="MobiDB-lite"/>
    </source>
</evidence>
<dbReference type="OrthoDB" id="10516963at2759"/>
<keyword evidence="3" id="KW-1185">Reference proteome</keyword>
<proteinExistence type="predicted"/>
<reference evidence="2 3" key="1">
    <citation type="submission" date="2014-09" db="EMBL/GenBank/DDBJ databases">
        <authorList>
            <person name="Magalhaes I.L.F."/>
            <person name="Oliveira U."/>
            <person name="Santos F.R."/>
            <person name="Vidigal T.H.D.A."/>
            <person name="Brescovit A.D."/>
            <person name="Santos A.J."/>
        </authorList>
    </citation>
    <scope>NUCLEOTIDE SEQUENCE [LARGE SCALE GENOMIC DNA]</scope>
</reference>
<dbReference type="Proteomes" id="UP000054845">
    <property type="component" value="Unassembled WGS sequence"/>
</dbReference>
<organism evidence="2 3">
    <name type="scientific">Ceraceosorus bombacis</name>
    <dbReference type="NCBI Taxonomy" id="401625"/>
    <lineage>
        <taxon>Eukaryota</taxon>
        <taxon>Fungi</taxon>
        <taxon>Dikarya</taxon>
        <taxon>Basidiomycota</taxon>
        <taxon>Ustilaginomycotina</taxon>
        <taxon>Exobasidiomycetes</taxon>
        <taxon>Ceraceosorales</taxon>
        <taxon>Ceraceosoraceae</taxon>
        <taxon>Ceraceosorus</taxon>
    </lineage>
</organism>
<feature type="compositionally biased region" description="Polar residues" evidence="1">
    <location>
        <begin position="55"/>
        <end position="64"/>
    </location>
</feature>
<feature type="region of interest" description="Disordered" evidence="1">
    <location>
        <begin position="1"/>
        <end position="72"/>
    </location>
</feature>